<dbReference type="InterPro" id="IPR002364">
    <property type="entry name" value="Quin_OxRdtase/zeta-crystal_CS"/>
</dbReference>
<evidence type="ECO:0000259" key="10">
    <source>
        <dbReference type="PROSITE" id="PS50075"/>
    </source>
</evidence>
<dbReference type="PANTHER" id="PTHR43775:SF37">
    <property type="entry name" value="SI:DKEY-61P9.11"/>
    <property type="match status" value="1"/>
</dbReference>
<dbReference type="Pfam" id="PF00550">
    <property type="entry name" value="PP-binding"/>
    <property type="match status" value="1"/>
</dbReference>
<protein>
    <submittedName>
        <fullName evidence="13">Type I polyketide synthase</fullName>
    </submittedName>
</protein>
<dbReference type="SUPFAM" id="SSF53901">
    <property type="entry name" value="Thiolase-like"/>
    <property type="match status" value="1"/>
</dbReference>
<keyword evidence="14" id="KW-1185">Reference proteome</keyword>
<dbReference type="InterPro" id="IPR013968">
    <property type="entry name" value="PKS_KR"/>
</dbReference>
<dbReference type="InterPro" id="IPR032821">
    <property type="entry name" value="PKS_assoc"/>
</dbReference>
<dbReference type="InterPro" id="IPR036736">
    <property type="entry name" value="ACP-like_sf"/>
</dbReference>
<dbReference type="Gene3D" id="1.10.1200.10">
    <property type="entry name" value="ACP-like"/>
    <property type="match status" value="1"/>
</dbReference>
<dbReference type="SUPFAM" id="SSF47336">
    <property type="entry name" value="ACP-like"/>
    <property type="match status" value="1"/>
</dbReference>
<evidence type="ECO:0000313" key="14">
    <source>
        <dbReference type="Proteomes" id="UP001500879"/>
    </source>
</evidence>
<dbReference type="PROSITE" id="PS01162">
    <property type="entry name" value="QOR_ZETA_CRYSTAL"/>
    <property type="match status" value="1"/>
</dbReference>
<comment type="caution">
    <text evidence="13">The sequence shown here is derived from an EMBL/GenBank/DDBJ whole genome shotgun (WGS) entry which is preliminary data.</text>
</comment>
<dbReference type="InterPro" id="IPR013217">
    <property type="entry name" value="Methyltransf_12"/>
</dbReference>
<comment type="pathway">
    <text evidence="1">Antibiotic biosynthesis.</text>
</comment>
<feature type="active site" description="Proton acceptor; for dehydratase activity" evidence="9">
    <location>
        <position position="930"/>
    </location>
</feature>
<feature type="region of interest" description="C-terminal hotdog fold" evidence="9">
    <location>
        <begin position="1035"/>
        <end position="1176"/>
    </location>
</feature>
<evidence type="ECO:0000259" key="12">
    <source>
        <dbReference type="PROSITE" id="PS52019"/>
    </source>
</evidence>
<dbReference type="InterPro" id="IPR009081">
    <property type="entry name" value="PP-bd_ACP"/>
</dbReference>
<dbReference type="Pfam" id="PF08659">
    <property type="entry name" value="KR"/>
    <property type="match status" value="1"/>
</dbReference>
<dbReference type="CDD" id="cd00833">
    <property type="entry name" value="PKS"/>
    <property type="match status" value="1"/>
</dbReference>
<dbReference type="Gene3D" id="3.30.70.3290">
    <property type="match status" value="1"/>
</dbReference>
<keyword evidence="7" id="KW-0511">Multifunctional enzyme</keyword>
<reference evidence="14" key="1">
    <citation type="journal article" date="2019" name="Int. J. Syst. Evol. Microbiol.">
        <title>The Global Catalogue of Microorganisms (GCM) 10K type strain sequencing project: providing services to taxonomists for standard genome sequencing and annotation.</title>
        <authorList>
            <consortium name="The Broad Institute Genomics Platform"/>
            <consortium name="The Broad Institute Genome Sequencing Center for Infectious Disease"/>
            <person name="Wu L."/>
            <person name="Ma J."/>
        </authorList>
    </citation>
    <scope>NUCLEOTIDE SEQUENCE [LARGE SCALE GENOMIC DNA]</scope>
    <source>
        <strain evidence="14">JCM 4788</strain>
    </source>
</reference>
<evidence type="ECO:0000256" key="6">
    <source>
        <dbReference type="ARBA" id="ARBA00023194"/>
    </source>
</evidence>
<dbReference type="InterPro" id="IPR029063">
    <property type="entry name" value="SAM-dependent_MTases_sf"/>
</dbReference>
<dbReference type="Gene3D" id="3.40.50.150">
    <property type="entry name" value="Vaccinia Virus protein VP39"/>
    <property type="match status" value="1"/>
</dbReference>
<dbReference type="Pfam" id="PF08240">
    <property type="entry name" value="ADH_N"/>
    <property type="match status" value="1"/>
</dbReference>
<dbReference type="Pfam" id="PF00698">
    <property type="entry name" value="Acyl_transf_1"/>
    <property type="match status" value="1"/>
</dbReference>
<dbReference type="InterPro" id="IPR020843">
    <property type="entry name" value="ER"/>
</dbReference>
<accession>A0ABP3IR14</accession>
<dbReference type="Pfam" id="PF13602">
    <property type="entry name" value="ADH_zinc_N_2"/>
    <property type="match status" value="1"/>
</dbReference>
<dbReference type="Pfam" id="PF16197">
    <property type="entry name" value="KAsynt_C_assoc"/>
    <property type="match status" value="1"/>
</dbReference>
<evidence type="ECO:0000256" key="2">
    <source>
        <dbReference type="ARBA" id="ARBA00022450"/>
    </source>
</evidence>
<dbReference type="InterPro" id="IPR020806">
    <property type="entry name" value="PKS_PP-bd"/>
</dbReference>
<dbReference type="InterPro" id="IPR042104">
    <property type="entry name" value="PKS_dehydratase_sf"/>
</dbReference>
<feature type="domain" description="Carrier" evidence="10">
    <location>
        <begin position="2393"/>
        <end position="2467"/>
    </location>
</feature>
<dbReference type="SUPFAM" id="SSF52151">
    <property type="entry name" value="FabD/lysophospholipase-like"/>
    <property type="match status" value="1"/>
</dbReference>
<name>A0ABP3IR14_9ACTN</name>
<dbReference type="InterPro" id="IPR036291">
    <property type="entry name" value="NAD(P)-bd_dom_sf"/>
</dbReference>
<evidence type="ECO:0000256" key="3">
    <source>
        <dbReference type="ARBA" id="ARBA00022553"/>
    </source>
</evidence>
<dbReference type="CDD" id="cd02440">
    <property type="entry name" value="AdoMet_MTases"/>
    <property type="match status" value="1"/>
</dbReference>
<dbReference type="SUPFAM" id="SSF53335">
    <property type="entry name" value="S-adenosyl-L-methionine-dependent methyltransferases"/>
    <property type="match status" value="1"/>
</dbReference>
<dbReference type="InterPro" id="IPR016035">
    <property type="entry name" value="Acyl_Trfase/lysoPLipase"/>
</dbReference>
<dbReference type="InterPro" id="IPR013154">
    <property type="entry name" value="ADH-like_N"/>
</dbReference>
<dbReference type="Proteomes" id="UP001500879">
    <property type="component" value="Unassembled WGS sequence"/>
</dbReference>
<dbReference type="Pfam" id="PF02801">
    <property type="entry name" value="Ketoacyl-synt_C"/>
    <property type="match status" value="1"/>
</dbReference>
<dbReference type="SUPFAM" id="SSF50129">
    <property type="entry name" value="GroES-like"/>
    <property type="match status" value="1"/>
</dbReference>
<dbReference type="PROSITE" id="PS52004">
    <property type="entry name" value="KS3_2"/>
    <property type="match status" value="1"/>
</dbReference>
<feature type="domain" description="PKS/mFAS DH" evidence="12">
    <location>
        <begin position="901"/>
        <end position="1176"/>
    </location>
</feature>
<dbReference type="SUPFAM" id="SSF51735">
    <property type="entry name" value="NAD(P)-binding Rossmann-fold domains"/>
    <property type="match status" value="2"/>
</dbReference>
<dbReference type="CDD" id="cd05195">
    <property type="entry name" value="enoyl_red"/>
    <property type="match status" value="1"/>
</dbReference>
<dbReference type="InterPro" id="IPR050091">
    <property type="entry name" value="PKS_NRPS_Biosynth_Enz"/>
</dbReference>
<dbReference type="InterPro" id="IPR014043">
    <property type="entry name" value="Acyl_transferase_dom"/>
</dbReference>
<sequence>MTVSGDAVAVVGAGLRFPGGISSLDGLWDALAEGRDLVGEVPPDRFDVRRFCMPGEPGALRPGKSCTTAGAFLDDVTGFDAGFFGMAPREAARVDPQQRLTLECAVEALDDAGIDPAHLAGGDTAVIIGVATHDFADLQQLRSRSGSPYTMSGAANCNAANRISYALDLRGPSLAVDTACSSALSAVHQACEALRTGRSRLALAGGVNVLLSPIAFAGFSMAAMLSPTGRCRPFAAAADGFVRAEGAGVVVLKPLARALADGDRVHGVLVASGVNADGRTEGLALPSARAQAALLRQVYDRAGIAPREVAYMEAHGTGTQAGDPVECRALGEALGCHREDGGPLPVGSVKSNLGHLEAAAGMAGLFKAMLVLREGRIPATLHGEPVNEAIDFAGLGLEPVPRTRPLPAIGRGVVGVNCFGFGGANAHVVVAAAPQPSVRPASTGPGGRVPLVVSARTPAALAEAAGQWADFLEAGDGSQSWYDVAYTACRRRGRHEERFAVLAPDAREAAGRLRDFAAGEAVPGGARARAVEQGRVGFVFCGSGASWPGMGRQLLAEDAAFRAEAEAVDAQLAPLMGFSVLEALTGPGGAHDWGTTEVAHPLLFTVQAGLVAALGARGIRPHAVCGHSVGEVAAAYAAGLLGRAAACRVIAARSRVQAPTAGAGRMAAVGLGADEADGLLRDEGLADLVVVAGINGARDVTLAGDAKALQRVGEVLAARGVFVRDLGLDYAFHSPVMDGCEQPLKTALADLETEDGRLPLVSTVTGDVAGPRSTDAGHWWRNVREPVRFSAAIDTLTGEGVDCDILVEIGPHPVLGTYLRRMTAGDGPQRAVVPTMSRATAGPGALDTAQAHLLAAGARIDWDVCFPDPGRVTELPPYPWQRERHFHGEPGWWPGPEASSHPLLGGRQPTAAPLWELEVEPHRQKWLADHKIGTAVVWPATGYVDMALGAGRELIDGPVELTGLVIPRALTVPVDDLTMDVRVQTAVGEAGRITVSSRSREGGEEWIEHARGRVRRLERDRPAALDPVALTARMTGYHDGAEHYARWARFGILYGPTFRVLTDLHTGDREALARYRSDPPGEDGHLAHPAVLDGALQMPILFRGDTASLPEPSLPVAIATVRCWQPLPATGWMHARLHVLTDREALWDVLVTDDAGTVALELLGCRSSNYAAARPAGPSSLTEVVRAEPLPGTPATPSLLPAPSTLLEACEEESAQRDGSRPGFSHRRRRLMEVTAHFTAGAMGELLPGAAEFTLEDLHAAGVDRGYALLLRTLLDTAARTDTVEATGPGRWRRTHEPSPRRLFQEFLRDFPGDAAFAHLSGVCGRHLAAVLRGTTDPLSLLFGEADPLVARVYDATAEARVGNLVACRLLRAATRDWPGGRPLRVLEVGAGTGGLTAALLPLLRAGTAHYTFTDISPAFFPAAQDRFAAFDFVRYERLDLNENPTEQGFLPSSFDIIIAANVLHATRDVTLTLRRVADLLADGGHLLALERHDLPFMAPVFGLLPSFWERADDALRPDGPFLGPAKWRTVMECCGFHDIVTPPVLREHEDYASVFLAARSPRAGTTSRAPASDGPGESEVTRRWAIAGEPAAPELREVLAATVAALRAEHGEDRVRLVPAGNGAGALAGATDIVVPVDGSAVPSDGPVRLTEDAVGRLGAVRDLARALPVDDAAPRRTVWLLTRAQGPDPSLFPAAGAPAAVWGAARTWGNERSDLTIRRVALALAGAPEEAAVVAGHLLREMRHVPADDEVFLTADGRFVPRVGPRPAPLPAQGNTTDAPYALTLSNPGLRYRLAWRPAVLTPPGPGQVVLDVAAAALNYRDITTATGMTPAPYANRPSPGGECAGTVRAVGPGVTHLAPGDRVCGPVLGGGLASRTLADAHLLVPVPGHMGLAEAATLPVAFLTVHHGLGQLARLAAGETVLVHGAAGGVGLAALQYARNIGARVIATAGSAAKRDLLHLLGVDDVLDSRSLRFADQIMDLTDGAGVDVVLNSLAGEAMIRGLDVLAPHGRFVELGMRDFLADNALPLAAFRRNLAFFGVDLTAVLTDPRRSRPCLEALRKALHSGSIRPLMHRTYPADAVHEAFDRLQHSRHTGKIVITFDGPSPLPVPSERVAPDPEATYLITGGLGGLGAATARHLADRGARHLTLLSRRGRRAPEAPALLADLEQQGAEVAVHAVDASDERALRAVFAAVDASGRRLAGVVHAALDLRDTELPECDDELLRTVLTPKMTAGHLLDDLTRDRDLDFFVVYSSAAAMLGNVRQAPYAAANLALEAMVRERRRAGLPALAVEWGVISDTGYARRAGLVRPELGMGGMTAGEALTELDLLLARPDADVVAVGRFDFGARIRLLPTLTAPRTAALAPADSGTGTVQLRESLRHAPPEKATALLHEALTGLVAQVLQTTPERVELHRPLSQQGVDSLMASELAGRLREHLGCEISAVELTGATTPASLGTRMLTRLAVSAQRSAEAP</sequence>
<dbReference type="InterPro" id="IPR057326">
    <property type="entry name" value="KR_dom"/>
</dbReference>
<dbReference type="Pfam" id="PF00109">
    <property type="entry name" value="ketoacyl-synt"/>
    <property type="match status" value="1"/>
</dbReference>
<dbReference type="PROSITE" id="PS52019">
    <property type="entry name" value="PKS_MFAS_DH"/>
    <property type="match status" value="1"/>
</dbReference>
<evidence type="ECO:0000256" key="4">
    <source>
        <dbReference type="ARBA" id="ARBA00022679"/>
    </source>
</evidence>
<dbReference type="PROSITE" id="PS00606">
    <property type="entry name" value="KS3_1"/>
    <property type="match status" value="1"/>
</dbReference>
<keyword evidence="6" id="KW-0045">Antibiotic biosynthesis</keyword>
<dbReference type="InterPro" id="IPR020841">
    <property type="entry name" value="PKS_Beta-ketoAc_synthase_dom"/>
</dbReference>
<dbReference type="Pfam" id="PF08242">
    <property type="entry name" value="Methyltransf_12"/>
    <property type="match status" value="1"/>
</dbReference>
<dbReference type="RefSeq" id="WP_344027043.1">
    <property type="nucleotide sequence ID" value="NZ_BAAABX010000048.1"/>
</dbReference>
<dbReference type="EMBL" id="BAAABX010000048">
    <property type="protein sequence ID" value="GAA0417957.1"/>
    <property type="molecule type" value="Genomic_DNA"/>
</dbReference>
<dbReference type="SMART" id="SM00826">
    <property type="entry name" value="PKS_DH"/>
    <property type="match status" value="1"/>
</dbReference>
<dbReference type="Pfam" id="PF14765">
    <property type="entry name" value="PS-DH"/>
    <property type="match status" value="1"/>
</dbReference>
<dbReference type="Gene3D" id="3.10.129.110">
    <property type="entry name" value="Polyketide synthase dehydratase"/>
    <property type="match status" value="1"/>
</dbReference>
<evidence type="ECO:0000259" key="11">
    <source>
        <dbReference type="PROSITE" id="PS52004"/>
    </source>
</evidence>
<dbReference type="InterPro" id="IPR001227">
    <property type="entry name" value="Ac_transferase_dom_sf"/>
</dbReference>
<dbReference type="InterPro" id="IPR014031">
    <property type="entry name" value="Ketoacyl_synth_C"/>
</dbReference>
<dbReference type="InterPro" id="IPR049551">
    <property type="entry name" value="PKS_DH_C"/>
</dbReference>
<dbReference type="PROSITE" id="PS50075">
    <property type="entry name" value="CARRIER"/>
    <property type="match status" value="1"/>
</dbReference>
<organism evidence="13 14">
    <name type="scientific">Streptomyces luteireticuli</name>
    <dbReference type="NCBI Taxonomy" id="173858"/>
    <lineage>
        <taxon>Bacteria</taxon>
        <taxon>Bacillati</taxon>
        <taxon>Actinomycetota</taxon>
        <taxon>Actinomycetes</taxon>
        <taxon>Kitasatosporales</taxon>
        <taxon>Streptomycetaceae</taxon>
        <taxon>Streptomyces</taxon>
    </lineage>
</organism>
<dbReference type="Gene3D" id="3.40.50.720">
    <property type="entry name" value="NAD(P)-binding Rossmann-like Domain"/>
    <property type="match status" value="3"/>
</dbReference>
<dbReference type="InterPro" id="IPR049900">
    <property type="entry name" value="PKS_mFAS_DH"/>
</dbReference>
<evidence type="ECO:0000256" key="5">
    <source>
        <dbReference type="ARBA" id="ARBA00022857"/>
    </source>
</evidence>
<dbReference type="Gene3D" id="3.40.366.10">
    <property type="entry name" value="Malonyl-Coenzyme A Acyl Carrier Protein, domain 2"/>
    <property type="match status" value="1"/>
</dbReference>
<dbReference type="Gene3D" id="3.40.47.10">
    <property type="match status" value="1"/>
</dbReference>
<dbReference type="SUPFAM" id="SSF55048">
    <property type="entry name" value="Probable ACP-binding domain of malonyl-CoA ACP transacylase"/>
    <property type="match status" value="1"/>
</dbReference>
<evidence type="ECO:0000256" key="1">
    <source>
        <dbReference type="ARBA" id="ARBA00004792"/>
    </source>
</evidence>
<feature type="region of interest" description="N-terminal hotdog fold" evidence="9">
    <location>
        <begin position="901"/>
        <end position="1021"/>
    </location>
</feature>
<proteinExistence type="predicted"/>
<keyword evidence="8" id="KW-0012">Acyltransferase</keyword>
<dbReference type="PANTHER" id="PTHR43775">
    <property type="entry name" value="FATTY ACID SYNTHASE"/>
    <property type="match status" value="1"/>
</dbReference>
<evidence type="ECO:0000256" key="8">
    <source>
        <dbReference type="ARBA" id="ARBA00023315"/>
    </source>
</evidence>
<dbReference type="SMART" id="SM00822">
    <property type="entry name" value="PKS_KR"/>
    <property type="match status" value="1"/>
</dbReference>
<evidence type="ECO:0000256" key="9">
    <source>
        <dbReference type="PROSITE-ProRule" id="PRU01363"/>
    </source>
</evidence>
<evidence type="ECO:0000256" key="7">
    <source>
        <dbReference type="ARBA" id="ARBA00023268"/>
    </source>
</evidence>
<feature type="domain" description="Ketosynthase family 3 (KS3)" evidence="11">
    <location>
        <begin position="5"/>
        <end position="432"/>
    </location>
</feature>
<dbReference type="SMART" id="SM00825">
    <property type="entry name" value="PKS_KS"/>
    <property type="match status" value="1"/>
</dbReference>
<dbReference type="InterPro" id="IPR018201">
    <property type="entry name" value="Ketoacyl_synth_AS"/>
</dbReference>
<gene>
    <name evidence="13" type="ORF">GCM10010357_44120</name>
</gene>
<keyword evidence="3" id="KW-0597">Phosphoprotein</keyword>
<dbReference type="InterPro" id="IPR011032">
    <property type="entry name" value="GroES-like_sf"/>
</dbReference>
<keyword evidence="4" id="KW-0808">Transferase</keyword>
<dbReference type="InterPro" id="IPR016036">
    <property type="entry name" value="Malonyl_transacylase_ACP-bd"/>
</dbReference>
<dbReference type="InterPro" id="IPR016039">
    <property type="entry name" value="Thiolase-like"/>
</dbReference>
<evidence type="ECO:0000313" key="13">
    <source>
        <dbReference type="EMBL" id="GAA0417957.1"/>
    </source>
</evidence>
<dbReference type="Gene3D" id="3.90.180.10">
    <property type="entry name" value="Medium-chain alcohol dehydrogenases, catalytic domain"/>
    <property type="match status" value="1"/>
</dbReference>
<dbReference type="InterPro" id="IPR049552">
    <property type="entry name" value="PKS_DH_N"/>
</dbReference>
<dbReference type="InterPro" id="IPR020807">
    <property type="entry name" value="PKS_DH"/>
</dbReference>
<keyword evidence="2" id="KW-0596">Phosphopantetheine</keyword>
<dbReference type="SMART" id="SM00823">
    <property type="entry name" value="PKS_PP"/>
    <property type="match status" value="1"/>
</dbReference>
<dbReference type="InterPro" id="IPR014030">
    <property type="entry name" value="Ketoacyl_synth_N"/>
</dbReference>
<dbReference type="SMART" id="SM00827">
    <property type="entry name" value="PKS_AT"/>
    <property type="match status" value="1"/>
</dbReference>
<keyword evidence="5" id="KW-0521">NADP</keyword>
<dbReference type="Pfam" id="PF21089">
    <property type="entry name" value="PKS_DH_N"/>
    <property type="match status" value="1"/>
</dbReference>
<dbReference type="SMART" id="SM00829">
    <property type="entry name" value="PKS_ER"/>
    <property type="match status" value="1"/>
</dbReference>
<feature type="active site" description="Proton donor; for dehydratase activity" evidence="9">
    <location>
        <position position="1093"/>
    </location>
</feature>